<evidence type="ECO:0000313" key="11">
    <source>
        <dbReference type="Proteomes" id="UP000676428"/>
    </source>
</evidence>
<evidence type="ECO:0000313" key="10">
    <source>
        <dbReference type="EMBL" id="QVK22853.1"/>
    </source>
</evidence>
<dbReference type="Gene3D" id="3.40.50.300">
    <property type="entry name" value="P-loop containing nucleotide triphosphate hydrolases"/>
    <property type="match status" value="2"/>
</dbReference>
<evidence type="ECO:0000259" key="9">
    <source>
        <dbReference type="PROSITE" id="PS50893"/>
    </source>
</evidence>
<evidence type="ECO:0000256" key="3">
    <source>
        <dbReference type="ARBA" id="ARBA00022448"/>
    </source>
</evidence>
<keyword evidence="11" id="KW-1185">Reference proteome</keyword>
<keyword evidence="4" id="KW-1003">Cell membrane</keyword>
<evidence type="ECO:0000256" key="4">
    <source>
        <dbReference type="ARBA" id="ARBA00022475"/>
    </source>
</evidence>
<keyword evidence="7 10" id="KW-0067">ATP-binding</keyword>
<proteinExistence type="inferred from homology"/>
<dbReference type="InterPro" id="IPR013563">
    <property type="entry name" value="Oligopep_ABC_C"/>
</dbReference>
<keyword evidence="6" id="KW-0547">Nucleotide-binding</keyword>
<sequence length="411" mass="46504">MPLLDIRNLTIELSTPHGPVRALEKVSITVNAGEVHGLIGESGSGRSMLARAILGLYEPNWTLTADRMMWDGQNLMDMSRQQRRSLMGEDISMIFQDPSGSFDPAFTVGQQLIEAIPPNHKLAFWRRPQERIYLAQKWLHKVGIKHPRKVLSSYSWELSEGECQKVMIAMALAKQPRLLIADEPTASMEPSTQAQIYRLLTQLNQLQNVTILLISHELDTLSNWCNRMTVLYCGQVMESGPTADLLEQPNHPYTKALLDNMPDYTNPKIHKILMPTLPGSVPALQHLPIGCRLGPRCPEARRKCVTQPLLSHYKDRYFACHFPYQSEPIEDDPLLKVKDLSKTYFTGYRGFKRQYAEVLKPVSFELYAGETLAIVGEAGSGKSTLARILVGAEYRSGGEIFYQGQEWDKKY</sequence>
<accession>A0ABX8DDN2</accession>
<dbReference type="InterPro" id="IPR003593">
    <property type="entry name" value="AAA+_ATPase"/>
</dbReference>
<dbReference type="PANTHER" id="PTHR43297">
    <property type="entry name" value="OLIGOPEPTIDE TRANSPORT ATP-BINDING PROTEIN APPD"/>
    <property type="match status" value="1"/>
</dbReference>
<dbReference type="EMBL" id="CP074572">
    <property type="protein sequence ID" value="QVK22853.1"/>
    <property type="molecule type" value="Genomic_DNA"/>
</dbReference>
<dbReference type="Proteomes" id="UP000676428">
    <property type="component" value="Chromosome"/>
</dbReference>
<dbReference type="GO" id="GO:0005524">
    <property type="term" value="F:ATP binding"/>
    <property type="evidence" value="ECO:0007669"/>
    <property type="project" value="UniProtKB-KW"/>
</dbReference>
<dbReference type="PROSITE" id="PS50893">
    <property type="entry name" value="ABC_TRANSPORTER_2"/>
    <property type="match status" value="1"/>
</dbReference>
<keyword evidence="3" id="KW-0813">Transport</keyword>
<protein>
    <submittedName>
        <fullName evidence="10">ATP-binding cassette domain-containing protein</fullName>
    </submittedName>
</protein>
<dbReference type="Pfam" id="PF00005">
    <property type="entry name" value="ABC_tran"/>
    <property type="match status" value="2"/>
</dbReference>
<keyword evidence="8" id="KW-0472">Membrane</keyword>
<dbReference type="InterPro" id="IPR050388">
    <property type="entry name" value="ABC_Ni/Peptide_Import"/>
</dbReference>
<evidence type="ECO:0000256" key="7">
    <source>
        <dbReference type="ARBA" id="ARBA00022840"/>
    </source>
</evidence>
<name>A0ABX8DDN2_9GAMM</name>
<dbReference type="CDD" id="cd03257">
    <property type="entry name" value="ABC_NikE_OppD_transporters"/>
    <property type="match status" value="1"/>
</dbReference>
<feature type="domain" description="ABC transporter" evidence="9">
    <location>
        <begin position="6"/>
        <end position="258"/>
    </location>
</feature>
<evidence type="ECO:0000256" key="2">
    <source>
        <dbReference type="ARBA" id="ARBA00005417"/>
    </source>
</evidence>
<evidence type="ECO:0000256" key="8">
    <source>
        <dbReference type="ARBA" id="ARBA00023136"/>
    </source>
</evidence>
<dbReference type="SUPFAM" id="SSF52540">
    <property type="entry name" value="P-loop containing nucleoside triphosphate hydrolases"/>
    <property type="match status" value="2"/>
</dbReference>
<evidence type="ECO:0000256" key="6">
    <source>
        <dbReference type="ARBA" id="ARBA00022741"/>
    </source>
</evidence>
<dbReference type="InterPro" id="IPR003439">
    <property type="entry name" value="ABC_transporter-like_ATP-bd"/>
</dbReference>
<dbReference type="Pfam" id="PF08352">
    <property type="entry name" value="oligo_HPY"/>
    <property type="match status" value="1"/>
</dbReference>
<dbReference type="PANTHER" id="PTHR43297:SF4">
    <property type="entry name" value="PUTRESCINE EXPORT SYSTEM ATP-BINDING PROTEIN SAPD"/>
    <property type="match status" value="1"/>
</dbReference>
<evidence type="ECO:0000256" key="5">
    <source>
        <dbReference type="ARBA" id="ARBA00022519"/>
    </source>
</evidence>
<reference evidence="10 11" key="1">
    <citation type="journal article" date="2012" name="Int. J. Syst. Evol. Microbiol.">
        <title>Shewanella dokdonensis sp. nov., isolated from seawater.</title>
        <authorList>
            <person name="Sung H.R."/>
            <person name="Yoon J.H."/>
            <person name="Ghim S.Y."/>
        </authorList>
    </citation>
    <scope>NUCLEOTIDE SEQUENCE [LARGE SCALE GENOMIC DNA]</scope>
    <source>
        <strain evidence="10 11">DSM 23626</strain>
    </source>
</reference>
<comment type="similarity">
    <text evidence="2">Belongs to the ABC transporter superfamily.</text>
</comment>
<dbReference type="SMART" id="SM00382">
    <property type="entry name" value="AAA"/>
    <property type="match status" value="1"/>
</dbReference>
<gene>
    <name evidence="10" type="ORF">KHX94_16915</name>
</gene>
<evidence type="ECO:0000256" key="1">
    <source>
        <dbReference type="ARBA" id="ARBA00004417"/>
    </source>
</evidence>
<keyword evidence="5" id="KW-0997">Cell inner membrane</keyword>
<organism evidence="10 11">
    <name type="scientific">Shewanella dokdonensis</name>
    <dbReference type="NCBI Taxonomy" id="712036"/>
    <lineage>
        <taxon>Bacteria</taxon>
        <taxon>Pseudomonadati</taxon>
        <taxon>Pseudomonadota</taxon>
        <taxon>Gammaproteobacteria</taxon>
        <taxon>Alteromonadales</taxon>
        <taxon>Shewanellaceae</taxon>
        <taxon>Shewanella</taxon>
    </lineage>
</organism>
<comment type="subcellular location">
    <subcellularLocation>
        <location evidence="1">Cell inner membrane</location>
        <topology evidence="1">Peripheral membrane protein</topology>
    </subcellularLocation>
</comment>
<dbReference type="InterPro" id="IPR027417">
    <property type="entry name" value="P-loop_NTPase"/>
</dbReference>
<dbReference type="NCBIfam" id="TIGR01727">
    <property type="entry name" value="oligo_HPY"/>
    <property type="match status" value="1"/>
</dbReference>